<gene>
    <name evidence="8" type="ORF">MICPUN_73920</name>
</gene>
<comment type="cofactor">
    <cofactor evidence="1 6">
        <name>FAD</name>
        <dbReference type="ChEBI" id="CHEBI:57692"/>
    </cofactor>
</comment>
<protein>
    <recommendedName>
        <fullName evidence="6">Sulfhydryl oxidase</fullName>
        <ecNumber evidence="6">1.8.3.2</ecNumber>
    </recommendedName>
</protein>
<dbReference type="InterPro" id="IPR039799">
    <property type="entry name" value="ALR/ERV"/>
</dbReference>
<feature type="non-terminal residue" evidence="8">
    <location>
        <position position="96"/>
    </location>
</feature>
<evidence type="ECO:0000313" key="8">
    <source>
        <dbReference type="EMBL" id="ACO68527.1"/>
    </source>
</evidence>
<dbReference type="STRING" id="296587.C1FEA0"/>
<dbReference type="PANTHER" id="PTHR12645">
    <property type="entry name" value="ALR/ERV"/>
    <property type="match status" value="1"/>
</dbReference>
<evidence type="ECO:0000256" key="6">
    <source>
        <dbReference type="RuleBase" id="RU371123"/>
    </source>
</evidence>
<dbReference type="RefSeq" id="XP_002507269.1">
    <property type="nucleotide sequence ID" value="XM_002507223.1"/>
</dbReference>
<keyword evidence="2 6" id="KW-0285">Flavoprotein</keyword>
<dbReference type="AlphaFoldDB" id="C1FEA0"/>
<evidence type="ECO:0000256" key="2">
    <source>
        <dbReference type="ARBA" id="ARBA00022630"/>
    </source>
</evidence>
<evidence type="ECO:0000256" key="5">
    <source>
        <dbReference type="ARBA" id="ARBA00023157"/>
    </source>
</evidence>
<dbReference type="GO" id="GO:0016971">
    <property type="term" value="F:flavin-dependent sulfhydryl oxidase activity"/>
    <property type="evidence" value="ECO:0007669"/>
    <property type="project" value="InterPro"/>
</dbReference>
<dbReference type="InParanoid" id="C1FEA0"/>
<feature type="domain" description="ERV/ALR sulfhydryl oxidase" evidence="7">
    <location>
        <begin position="1"/>
        <end position="96"/>
    </location>
</feature>
<evidence type="ECO:0000256" key="4">
    <source>
        <dbReference type="ARBA" id="ARBA00023002"/>
    </source>
</evidence>
<dbReference type="SUPFAM" id="SSF69000">
    <property type="entry name" value="FAD-dependent thiol oxidase"/>
    <property type="match status" value="1"/>
</dbReference>
<keyword evidence="3 6" id="KW-0274">FAD</keyword>
<sequence length="96" mass="11116">EDLGRCTWMFLHTLAAQYPENPTAGQERDAKDLIGILTRMYPCDTCAHHFADVVSRHPPDVSTGFAFQRWLCAAHNEVNLRLEKEQFDCTDVHIRW</sequence>
<dbReference type="KEGG" id="mis:MICPUN_73920"/>
<dbReference type="FunCoup" id="C1FEA0">
    <property type="interactions" value="941"/>
</dbReference>
<name>C1FEA0_MICCC</name>
<evidence type="ECO:0000256" key="1">
    <source>
        <dbReference type="ARBA" id="ARBA00001974"/>
    </source>
</evidence>
<dbReference type="OrthoDB" id="17199at2759"/>
<dbReference type="Proteomes" id="UP000002009">
    <property type="component" value="Chromosome 1"/>
</dbReference>
<dbReference type="OMA" id="FALWMCQ"/>
<dbReference type="GO" id="GO:0005739">
    <property type="term" value="C:mitochondrion"/>
    <property type="evidence" value="ECO:0007669"/>
    <property type="project" value="TreeGrafter"/>
</dbReference>
<comment type="catalytic activity">
    <reaction evidence="6">
        <text>2 R'C(R)SH + O2 = R'C(R)S-S(R)CR' + H2O2</text>
        <dbReference type="Rhea" id="RHEA:17357"/>
        <dbReference type="ChEBI" id="CHEBI:15379"/>
        <dbReference type="ChEBI" id="CHEBI:16240"/>
        <dbReference type="ChEBI" id="CHEBI:16520"/>
        <dbReference type="ChEBI" id="CHEBI:17412"/>
        <dbReference type="EC" id="1.8.3.2"/>
    </reaction>
</comment>
<keyword evidence="4 6" id="KW-0560">Oxidoreductase</keyword>
<dbReference type="GO" id="GO:0050660">
    <property type="term" value="F:flavin adenine dinucleotide binding"/>
    <property type="evidence" value="ECO:0007669"/>
    <property type="project" value="TreeGrafter"/>
</dbReference>
<organism evidence="8 9">
    <name type="scientific">Micromonas commoda (strain RCC299 / NOUM17 / CCMP2709)</name>
    <name type="common">Picoplanktonic green alga</name>
    <dbReference type="NCBI Taxonomy" id="296587"/>
    <lineage>
        <taxon>Eukaryota</taxon>
        <taxon>Viridiplantae</taxon>
        <taxon>Chlorophyta</taxon>
        <taxon>Mamiellophyceae</taxon>
        <taxon>Mamiellales</taxon>
        <taxon>Mamiellaceae</taxon>
        <taxon>Micromonas</taxon>
    </lineage>
</organism>
<dbReference type="GeneID" id="8250194"/>
<dbReference type="InterPro" id="IPR036774">
    <property type="entry name" value="ERV/ALR_sulphydryl_oxid_sf"/>
</dbReference>
<dbReference type="Gene3D" id="1.20.120.310">
    <property type="entry name" value="ERV/ALR sulfhydryl oxidase domain"/>
    <property type="match status" value="1"/>
</dbReference>
<accession>C1FEA0</accession>
<feature type="non-terminal residue" evidence="8">
    <location>
        <position position="1"/>
    </location>
</feature>
<dbReference type="EMBL" id="CP001574">
    <property type="protein sequence ID" value="ACO68527.1"/>
    <property type="molecule type" value="Genomic_DNA"/>
</dbReference>
<dbReference type="PROSITE" id="PS51324">
    <property type="entry name" value="ERV_ALR"/>
    <property type="match status" value="1"/>
</dbReference>
<dbReference type="PANTHER" id="PTHR12645:SF0">
    <property type="entry name" value="FAD-LINKED SULFHYDRYL OXIDASE ALR"/>
    <property type="match status" value="1"/>
</dbReference>
<dbReference type="Pfam" id="PF04777">
    <property type="entry name" value="Evr1_Alr"/>
    <property type="match status" value="1"/>
</dbReference>
<evidence type="ECO:0000259" key="7">
    <source>
        <dbReference type="PROSITE" id="PS51324"/>
    </source>
</evidence>
<keyword evidence="9" id="KW-1185">Reference proteome</keyword>
<reference evidence="8 9" key="1">
    <citation type="journal article" date="2009" name="Science">
        <title>Green evolution and dynamic adaptations revealed by genomes of the marine picoeukaryotes Micromonas.</title>
        <authorList>
            <person name="Worden A.Z."/>
            <person name="Lee J.H."/>
            <person name="Mock T."/>
            <person name="Rouze P."/>
            <person name="Simmons M.P."/>
            <person name="Aerts A.L."/>
            <person name="Allen A.E."/>
            <person name="Cuvelier M.L."/>
            <person name="Derelle E."/>
            <person name="Everett M.V."/>
            <person name="Foulon E."/>
            <person name="Grimwood J."/>
            <person name="Gundlach H."/>
            <person name="Henrissat B."/>
            <person name="Napoli C."/>
            <person name="McDonald S.M."/>
            <person name="Parker M.S."/>
            <person name="Rombauts S."/>
            <person name="Salamov A."/>
            <person name="Von Dassow P."/>
            <person name="Badger J.H."/>
            <person name="Coutinho P.M."/>
            <person name="Demir E."/>
            <person name="Dubchak I."/>
            <person name="Gentemann C."/>
            <person name="Eikrem W."/>
            <person name="Gready J.E."/>
            <person name="John U."/>
            <person name="Lanier W."/>
            <person name="Lindquist E.A."/>
            <person name="Lucas S."/>
            <person name="Mayer K.F."/>
            <person name="Moreau H."/>
            <person name="Not F."/>
            <person name="Otillar R."/>
            <person name="Panaud O."/>
            <person name="Pangilinan J."/>
            <person name="Paulsen I."/>
            <person name="Piegu B."/>
            <person name="Poliakov A."/>
            <person name="Robbens S."/>
            <person name="Schmutz J."/>
            <person name="Toulza E."/>
            <person name="Wyss T."/>
            <person name="Zelensky A."/>
            <person name="Zhou K."/>
            <person name="Armbrust E.V."/>
            <person name="Bhattacharya D."/>
            <person name="Goodenough U.W."/>
            <person name="Van de Peer Y."/>
            <person name="Grigoriev I.V."/>
        </authorList>
    </citation>
    <scope>NUCLEOTIDE SEQUENCE [LARGE SCALE GENOMIC DNA]</scope>
    <source>
        <strain evidence="9">RCC299 / NOUM17</strain>
    </source>
</reference>
<dbReference type="InterPro" id="IPR017905">
    <property type="entry name" value="ERV/ALR_sulphydryl_oxidase"/>
</dbReference>
<dbReference type="eggNOG" id="KOG3355">
    <property type="taxonomic scope" value="Eukaryota"/>
</dbReference>
<keyword evidence="5" id="KW-1015">Disulfide bond</keyword>
<proteinExistence type="predicted"/>
<dbReference type="EC" id="1.8.3.2" evidence="6"/>
<evidence type="ECO:0000256" key="3">
    <source>
        <dbReference type="ARBA" id="ARBA00022827"/>
    </source>
</evidence>
<evidence type="ECO:0000313" key="9">
    <source>
        <dbReference type="Proteomes" id="UP000002009"/>
    </source>
</evidence>